<dbReference type="CDD" id="cd05819">
    <property type="entry name" value="NHL"/>
    <property type="match status" value="2"/>
</dbReference>
<feature type="signal peptide" evidence="3">
    <location>
        <begin position="1"/>
        <end position="21"/>
    </location>
</feature>
<dbReference type="InterPro" id="IPR001258">
    <property type="entry name" value="NHL_repeat"/>
</dbReference>
<dbReference type="SUPFAM" id="SSF50956">
    <property type="entry name" value="Thermostable phytase (3-phytase)"/>
    <property type="match status" value="1"/>
</dbReference>
<gene>
    <name evidence="4" type="ORF">GCM10009811_21370</name>
</gene>
<dbReference type="SUPFAM" id="SSF101898">
    <property type="entry name" value="NHL repeat"/>
    <property type="match status" value="2"/>
</dbReference>
<reference evidence="5" key="1">
    <citation type="journal article" date="2019" name="Int. J. Syst. Evol. Microbiol.">
        <title>The Global Catalogue of Microorganisms (GCM) 10K type strain sequencing project: providing services to taxonomists for standard genome sequencing and annotation.</title>
        <authorList>
            <consortium name="The Broad Institute Genomics Platform"/>
            <consortium name="The Broad Institute Genome Sequencing Center for Infectious Disease"/>
            <person name="Wu L."/>
            <person name="Ma J."/>
        </authorList>
    </citation>
    <scope>NUCLEOTIDE SEQUENCE [LARGE SCALE GENOMIC DNA]</scope>
    <source>
        <strain evidence="5">JCM 15592</strain>
    </source>
</reference>
<keyword evidence="1" id="KW-0677">Repeat</keyword>
<name>A0ABP4XXU3_9MICO</name>
<evidence type="ECO:0008006" key="6">
    <source>
        <dbReference type="Google" id="ProtNLM"/>
    </source>
</evidence>
<protein>
    <recommendedName>
        <fullName evidence="6">NHL repeat containing protein</fullName>
    </recommendedName>
</protein>
<dbReference type="PANTHER" id="PTHR24104:SF25">
    <property type="entry name" value="PROTEIN LIN-41"/>
    <property type="match status" value="1"/>
</dbReference>
<feature type="repeat" description="NHL" evidence="2">
    <location>
        <begin position="471"/>
        <end position="504"/>
    </location>
</feature>
<accession>A0ABP4XXU3</accession>
<dbReference type="EMBL" id="BAAAPO010000033">
    <property type="protein sequence ID" value="GAA1796858.1"/>
    <property type="molecule type" value="Genomic_DNA"/>
</dbReference>
<dbReference type="Gene3D" id="2.120.10.30">
    <property type="entry name" value="TolB, C-terminal domain"/>
    <property type="match status" value="3"/>
</dbReference>
<keyword evidence="5" id="KW-1185">Reference proteome</keyword>
<dbReference type="Proteomes" id="UP001499938">
    <property type="component" value="Unassembled WGS sequence"/>
</dbReference>
<feature type="repeat" description="NHL" evidence="2">
    <location>
        <begin position="507"/>
        <end position="550"/>
    </location>
</feature>
<feature type="chain" id="PRO_5045945859" description="NHL repeat containing protein" evidence="3">
    <location>
        <begin position="22"/>
        <end position="593"/>
    </location>
</feature>
<evidence type="ECO:0000256" key="1">
    <source>
        <dbReference type="ARBA" id="ARBA00022737"/>
    </source>
</evidence>
<dbReference type="InterPro" id="IPR050952">
    <property type="entry name" value="TRIM-NHL_E3_ligases"/>
</dbReference>
<comment type="caution">
    <text evidence="4">The sequence shown here is derived from an EMBL/GenBank/DDBJ whole genome shotgun (WGS) entry which is preliminary data.</text>
</comment>
<sequence length="593" mass="62485">MRPVFTFVSTGAMSGALIASAGMIGAHASAVSEPTVLGGPGHATVYPSGMEVAPDGSLIVADTGNDSVAKFTAAGALVWRSSAGVGDGDEAENARDIAVDDQGYIYVADAAEFRIIKLRPSDGQAVATFNGPAGDRLGSPIGITAKKNKIYVSDGAKKKIRVFDTNGNQVQVFTAKDACDLSAVRDADADNLGNLYVANYKFNNIVKFSPTGACLTTWGSQGTANGQFKNPYGVRLAKDPKWGEVVYVADSNNNRVQVFSKTGVWKATVGKTGAFNQPGTFTTMRRVAVAKDGDIWAADLWGWRLVRFNRTATGYAYAQTIGGTAPALTKNSVFNEPRAVAVGKDGNLNIMDTVNQRVVTMTPSGTVLGACGARDWRPISVNWPRGVAIDPVTGDRWIADTKQSRLQIFPAKCGAQTYRLGNVGTATNQFTWPHAIAIRPSDRLAFVADSWNNRVTVWDVATRTALASYAGTFKSPRAISLDAATGNLVVADSANNRIVTLAYTKSGGFSEVSSITPAGLSMPEGVARDAAGDYWIGDTGNNRVLVVSSSGAILQSITTAAGKAISKPTSITVNGSKVYVSDTNNDRVLVYTS</sequence>
<keyword evidence="3" id="KW-0732">Signal</keyword>
<proteinExistence type="predicted"/>
<evidence type="ECO:0000256" key="2">
    <source>
        <dbReference type="PROSITE-ProRule" id="PRU00504"/>
    </source>
</evidence>
<dbReference type="Pfam" id="PF01436">
    <property type="entry name" value="NHL"/>
    <property type="match status" value="1"/>
</dbReference>
<evidence type="ECO:0000313" key="4">
    <source>
        <dbReference type="EMBL" id="GAA1796858.1"/>
    </source>
</evidence>
<organism evidence="4 5">
    <name type="scientific">Nostocoides veronense</name>
    <dbReference type="NCBI Taxonomy" id="330836"/>
    <lineage>
        <taxon>Bacteria</taxon>
        <taxon>Bacillati</taxon>
        <taxon>Actinomycetota</taxon>
        <taxon>Actinomycetes</taxon>
        <taxon>Micrococcales</taxon>
        <taxon>Intrasporangiaceae</taxon>
        <taxon>Nostocoides</taxon>
    </lineage>
</organism>
<dbReference type="PANTHER" id="PTHR24104">
    <property type="entry name" value="E3 UBIQUITIN-PROTEIN LIGASE NHLRC1-RELATED"/>
    <property type="match status" value="1"/>
</dbReference>
<evidence type="ECO:0000256" key="3">
    <source>
        <dbReference type="SAM" id="SignalP"/>
    </source>
</evidence>
<dbReference type="InterPro" id="IPR011042">
    <property type="entry name" value="6-blade_b-propeller_TolB-like"/>
</dbReference>
<dbReference type="PROSITE" id="PS51125">
    <property type="entry name" value="NHL"/>
    <property type="match status" value="2"/>
</dbReference>
<evidence type="ECO:0000313" key="5">
    <source>
        <dbReference type="Proteomes" id="UP001499938"/>
    </source>
</evidence>